<accession>A0A412P8J4</accession>
<evidence type="ECO:0000313" key="2">
    <source>
        <dbReference type="EMBL" id="RHL95212.1"/>
    </source>
</evidence>
<dbReference type="RefSeq" id="WP_115502228.1">
    <property type="nucleotide sequence ID" value="NZ_CABMMK010000002.1"/>
</dbReference>
<comment type="caution">
    <text evidence="2">The sequence shown here is derived from an EMBL/GenBank/DDBJ whole genome shotgun (WGS) entry which is preliminary data.</text>
</comment>
<keyword evidence="6" id="KW-1185">Reference proteome</keyword>
<evidence type="ECO:0000313" key="5">
    <source>
        <dbReference type="Proteomes" id="UP000285013"/>
    </source>
</evidence>
<dbReference type="Proteomes" id="UP000285013">
    <property type="component" value="Unassembled WGS sequence"/>
</dbReference>
<gene>
    <name evidence="1" type="ORF">DWX27_12255</name>
    <name evidence="2" type="ORF">DWZ95_05205</name>
    <name evidence="3" type="ORF">EAJ06_09275</name>
</gene>
<dbReference type="EMBL" id="RCXO01000010">
    <property type="protein sequence ID" value="RYT80604.1"/>
    <property type="molecule type" value="Genomic_DNA"/>
</dbReference>
<dbReference type="InterPro" id="IPR011664">
    <property type="entry name" value="Abi_system_AbiD/AbiF-like"/>
</dbReference>
<dbReference type="OrthoDB" id="5363652at2"/>
<reference evidence="3 6" key="2">
    <citation type="journal article" date="2019" name="Science, e1252229">
        <title>Invertible promoters mediate bacterial phase variation, antibiotic resistance, and host adaptation in the gut.</title>
        <authorList>
            <person name="Jiang X."/>
            <person name="Hall A.B."/>
            <person name="Arthur T.D."/>
            <person name="Plichta D.R."/>
            <person name="Covington C.T."/>
            <person name="Poyet M."/>
            <person name="Crothers J."/>
            <person name="Moses P.L."/>
            <person name="Tolonen A.C."/>
            <person name="Vlamakis H."/>
            <person name="Alm E.J."/>
            <person name="Xavier R.J."/>
        </authorList>
    </citation>
    <scope>NUCLEOTIDE SEQUENCE [LARGE SCALE GENOMIC DNA]</scope>
    <source>
        <strain evidence="6">bf_0095</strain>
        <strain evidence="3">Bf_0095</strain>
    </source>
</reference>
<organism evidence="2 5">
    <name type="scientific">Bacteroides intestinalis</name>
    <dbReference type="NCBI Taxonomy" id="329854"/>
    <lineage>
        <taxon>Bacteria</taxon>
        <taxon>Pseudomonadati</taxon>
        <taxon>Bacteroidota</taxon>
        <taxon>Bacteroidia</taxon>
        <taxon>Bacteroidales</taxon>
        <taxon>Bacteroidaceae</taxon>
        <taxon>Bacteroides</taxon>
    </lineage>
</organism>
<sequence>MIEDFEEKVPYTKRPLSIKTQVAKLEKRGLIIDDENLAGDYLSNISYYRLRAYTYPFQNNTDSEADHSFLRTDIHFKDIIDLYCFDRRLRSLIFNAIEKIEVALRTKIVQTYSEDTKNSHWYEDESLFKDNKRIVNGEEIFAYDTLLDDITHEIDRSNEDFIKHYKSKYSNPNTPPAWMTLEVISFGTLSRLYELLNKDDNKKTVAKLLGLNKVDILENWMHALSNLRNCCAHHSRVWNRRFIVNILLPTNADRLFLDRDTIARTKRNKLFAYLCCIKYILDIISPNNDFHKNLKGLIAEGGKLLSLKDMGFPENWNYLGVWRG</sequence>
<dbReference type="EMBL" id="QRPE01000003">
    <property type="protein sequence ID" value="RHL95212.1"/>
    <property type="molecule type" value="Genomic_DNA"/>
</dbReference>
<proteinExistence type="predicted"/>
<evidence type="ECO:0000313" key="4">
    <source>
        <dbReference type="Proteomes" id="UP000284772"/>
    </source>
</evidence>
<evidence type="ECO:0000313" key="6">
    <source>
        <dbReference type="Proteomes" id="UP000291191"/>
    </source>
</evidence>
<evidence type="ECO:0000313" key="3">
    <source>
        <dbReference type="EMBL" id="RYT80604.1"/>
    </source>
</evidence>
<dbReference type="Proteomes" id="UP000284772">
    <property type="component" value="Unassembled WGS sequence"/>
</dbReference>
<evidence type="ECO:0000313" key="1">
    <source>
        <dbReference type="EMBL" id="RGT51468.1"/>
    </source>
</evidence>
<reference evidence="4 5" key="1">
    <citation type="submission" date="2018-08" db="EMBL/GenBank/DDBJ databases">
        <title>A genome reference for cultivated species of the human gut microbiota.</title>
        <authorList>
            <person name="Zou Y."/>
            <person name="Xue W."/>
            <person name="Luo G."/>
        </authorList>
    </citation>
    <scope>NUCLEOTIDE SEQUENCE [LARGE SCALE GENOMIC DNA]</scope>
    <source>
        <strain evidence="1 4">AF19-10AC</strain>
        <strain evidence="2 5">AF36-16BH</strain>
    </source>
</reference>
<dbReference type="AlphaFoldDB" id="A0A412P8J4"/>
<dbReference type="PIRSF" id="PIRSF034934">
    <property type="entry name" value="AbiF_AbiD"/>
    <property type="match status" value="1"/>
</dbReference>
<protein>
    <submittedName>
        <fullName evidence="2">Abi family protein</fullName>
    </submittedName>
</protein>
<dbReference type="Proteomes" id="UP000291191">
    <property type="component" value="Unassembled WGS sequence"/>
</dbReference>
<dbReference type="EMBL" id="QRWT01000011">
    <property type="protein sequence ID" value="RGT51468.1"/>
    <property type="molecule type" value="Genomic_DNA"/>
</dbReference>
<dbReference type="InterPro" id="IPR017034">
    <property type="entry name" value="Abi_system_AbiD/AbiF"/>
</dbReference>
<dbReference type="Pfam" id="PF07751">
    <property type="entry name" value="Abi_2"/>
    <property type="match status" value="1"/>
</dbReference>
<name>A0A412P8J4_9BACE</name>